<evidence type="ECO:0000313" key="4">
    <source>
        <dbReference type="Proteomes" id="UP000245655"/>
    </source>
</evidence>
<accession>A0A2V1ZLZ5</accession>
<dbReference type="InterPro" id="IPR036390">
    <property type="entry name" value="WH_DNA-bd_sf"/>
</dbReference>
<dbReference type="Pfam" id="PF21205">
    <property type="entry name" value="Rep3_C"/>
    <property type="match status" value="1"/>
</dbReference>
<dbReference type="GO" id="GO:0006270">
    <property type="term" value="P:DNA replication initiation"/>
    <property type="evidence" value="ECO:0007669"/>
    <property type="project" value="InterPro"/>
</dbReference>
<organism evidence="3 4">
    <name type="scientific">Psychrobacter immobilis</name>
    <dbReference type="NCBI Taxonomy" id="498"/>
    <lineage>
        <taxon>Bacteria</taxon>
        <taxon>Pseudomonadati</taxon>
        <taxon>Pseudomonadota</taxon>
        <taxon>Gammaproteobacteria</taxon>
        <taxon>Moraxellales</taxon>
        <taxon>Moraxellaceae</taxon>
        <taxon>Psychrobacter</taxon>
    </lineage>
</organism>
<dbReference type="Pfam" id="PF01051">
    <property type="entry name" value="Rep3_N"/>
    <property type="match status" value="1"/>
</dbReference>
<dbReference type="GO" id="GO:0003887">
    <property type="term" value="F:DNA-directed DNA polymerase activity"/>
    <property type="evidence" value="ECO:0007669"/>
    <property type="project" value="InterPro"/>
</dbReference>
<dbReference type="EMBL" id="QGGM01000019">
    <property type="protein sequence ID" value="PWK05931.1"/>
    <property type="molecule type" value="Genomic_DNA"/>
</dbReference>
<gene>
    <name evidence="3" type="ORF">C8D84_11945</name>
</gene>
<evidence type="ECO:0000256" key="1">
    <source>
        <dbReference type="ARBA" id="ARBA00038283"/>
    </source>
</evidence>
<comment type="caution">
    <text evidence="3">The sequence shown here is derived from an EMBL/GenBank/DDBJ whole genome shotgun (WGS) entry which is preliminary data.</text>
</comment>
<evidence type="ECO:0000259" key="2">
    <source>
        <dbReference type="Pfam" id="PF01051"/>
    </source>
</evidence>
<dbReference type="AlphaFoldDB" id="A0A2V1ZLZ5"/>
<protein>
    <submittedName>
        <fullName evidence="3">Plasmid replication initiation protein</fullName>
    </submittedName>
</protein>
<dbReference type="Proteomes" id="UP000245655">
    <property type="component" value="Unassembled WGS sequence"/>
</dbReference>
<proteinExistence type="inferred from homology"/>
<dbReference type="Gene3D" id="1.10.10.10">
    <property type="entry name" value="Winged helix-like DNA-binding domain superfamily/Winged helix DNA-binding domain"/>
    <property type="match status" value="2"/>
</dbReference>
<keyword evidence="4" id="KW-1185">Reference proteome</keyword>
<dbReference type="InterPro" id="IPR036388">
    <property type="entry name" value="WH-like_DNA-bd_sf"/>
</dbReference>
<dbReference type="RefSeq" id="WP_109592607.1">
    <property type="nucleotide sequence ID" value="NZ_CAJGZY010000030.1"/>
</dbReference>
<name>A0A2V1ZLZ5_PSYIM</name>
<dbReference type="GeneID" id="60256302"/>
<evidence type="ECO:0000313" key="3">
    <source>
        <dbReference type="EMBL" id="PWK05931.1"/>
    </source>
</evidence>
<sequence length="318" mass="36953">MTNQVDVYEKKYPANWVVMQNRILQAFYEMTLDEKRLLLLASSVVRLIDATEKDTIEITAKAFAEACNIQVDSAYTQLKDASETMMRRFFSYRNERGSRVNVQWVIRSIYEDGYVSLCFTDEVLLMLKVFDENNPFTKYKKEDVLKLKGEYSIDIYHLAKKHEAMSSWTMSLEEIREELALSKSYERINNLKSRVINPSVEEITEKSDVKITYENVKRGRTVTGLKFNVKAKPTKKKSLEDLNQNNEDRDIPPLTVKQIDRFAPLLANYAPFGSYAPSGKSTQEVISWLHTQLRDEAFLKTHKKHLLAIGYTFPKQKS</sequence>
<comment type="similarity">
    <text evidence="1">Belongs to the initiator RepB protein family.</text>
</comment>
<feature type="domain" description="Initiator Rep protein WH1" evidence="2">
    <location>
        <begin position="16"/>
        <end position="160"/>
    </location>
</feature>
<dbReference type="InterPro" id="IPR000525">
    <property type="entry name" value="Initiator_Rep_WH1"/>
</dbReference>
<reference evidence="3 4" key="1">
    <citation type="submission" date="2018-05" db="EMBL/GenBank/DDBJ databases">
        <title>Genomic Encyclopedia of Type Strains, Phase IV (KMG-IV): sequencing the most valuable type-strain genomes for metagenomic binning, comparative biology and taxonomic classification.</title>
        <authorList>
            <person name="Goeker M."/>
        </authorList>
    </citation>
    <scope>NUCLEOTIDE SEQUENCE [LARGE SCALE GENOMIC DNA]</scope>
    <source>
        <strain evidence="3 4">DSM 7229</strain>
    </source>
</reference>
<dbReference type="SUPFAM" id="SSF46785">
    <property type="entry name" value="Winged helix' DNA-binding domain"/>
    <property type="match status" value="2"/>
</dbReference>